<feature type="region of interest" description="Disordered" evidence="14">
    <location>
        <begin position="368"/>
        <end position="390"/>
    </location>
</feature>
<dbReference type="EC" id="2.7.1.130" evidence="3 13"/>
<dbReference type="GO" id="GO:0009245">
    <property type="term" value="P:lipid A biosynthetic process"/>
    <property type="evidence" value="ECO:0007669"/>
    <property type="project" value="UniProtKB-UniRule"/>
</dbReference>
<keyword evidence="9 13" id="KW-0418">Kinase</keyword>
<protein>
    <recommendedName>
        <fullName evidence="4 13">Tetraacyldisaccharide 4'-kinase</fullName>
        <ecNumber evidence="3 13">2.7.1.130</ecNumber>
    </recommendedName>
    <alternativeName>
        <fullName evidence="12 13">Lipid A 4'-kinase</fullName>
    </alternativeName>
</protein>
<dbReference type="InterPro" id="IPR027417">
    <property type="entry name" value="P-loop_NTPase"/>
</dbReference>
<dbReference type="RefSeq" id="WP_223927074.1">
    <property type="nucleotide sequence ID" value="NZ_BPTU01000004.1"/>
</dbReference>
<keyword evidence="6 13" id="KW-0441">Lipid A biosynthesis</keyword>
<keyword evidence="11 13" id="KW-0443">Lipid metabolism</keyword>
<name>A0A9R1C8F3_9BACT</name>
<dbReference type="SUPFAM" id="SSF52540">
    <property type="entry name" value="P-loop containing nucleoside triphosphate hydrolases"/>
    <property type="match status" value="1"/>
</dbReference>
<feature type="compositionally biased region" description="Polar residues" evidence="14">
    <location>
        <begin position="374"/>
        <end position="390"/>
    </location>
</feature>
<comment type="pathway">
    <text evidence="2 13">Glycolipid biosynthesis; lipid IV(A) biosynthesis; lipid IV(A) from (3R)-3-hydroxytetradecanoyl-[acyl-carrier-protein] and UDP-N-acetyl-alpha-D-glucosamine: step 6/6.</text>
</comment>
<evidence type="ECO:0000256" key="13">
    <source>
        <dbReference type="HAMAP-Rule" id="MF_00409"/>
    </source>
</evidence>
<proteinExistence type="inferred from homology"/>
<dbReference type="AlphaFoldDB" id="A0A9R1C8F3"/>
<dbReference type="GO" id="GO:0009029">
    <property type="term" value="F:lipid-A 4'-kinase activity"/>
    <property type="evidence" value="ECO:0007669"/>
    <property type="project" value="UniProtKB-UniRule"/>
</dbReference>
<keyword evidence="7 13" id="KW-0808">Transferase</keyword>
<keyword evidence="5 13" id="KW-0444">Lipid biosynthesis</keyword>
<dbReference type="Pfam" id="PF02606">
    <property type="entry name" value="LpxK"/>
    <property type="match status" value="1"/>
</dbReference>
<evidence type="ECO:0000256" key="14">
    <source>
        <dbReference type="SAM" id="MobiDB-lite"/>
    </source>
</evidence>
<evidence type="ECO:0000256" key="5">
    <source>
        <dbReference type="ARBA" id="ARBA00022516"/>
    </source>
</evidence>
<dbReference type="Proteomes" id="UP000825483">
    <property type="component" value="Unassembled WGS sequence"/>
</dbReference>
<dbReference type="HAMAP" id="MF_00409">
    <property type="entry name" value="LpxK"/>
    <property type="match status" value="1"/>
</dbReference>
<comment type="catalytic activity">
    <reaction evidence="13">
        <text>a lipid A disaccharide + ATP = a lipid IVA + ADP + H(+)</text>
        <dbReference type="Rhea" id="RHEA:67840"/>
        <dbReference type="ChEBI" id="CHEBI:15378"/>
        <dbReference type="ChEBI" id="CHEBI:30616"/>
        <dbReference type="ChEBI" id="CHEBI:176343"/>
        <dbReference type="ChEBI" id="CHEBI:176425"/>
        <dbReference type="ChEBI" id="CHEBI:456216"/>
        <dbReference type="EC" id="2.7.1.130"/>
    </reaction>
</comment>
<evidence type="ECO:0000256" key="2">
    <source>
        <dbReference type="ARBA" id="ARBA00004870"/>
    </source>
</evidence>
<evidence type="ECO:0000313" key="16">
    <source>
        <dbReference type="Proteomes" id="UP000825483"/>
    </source>
</evidence>
<keyword evidence="10 13" id="KW-0067">ATP-binding</keyword>
<dbReference type="PANTHER" id="PTHR42724:SF1">
    <property type="entry name" value="TETRAACYLDISACCHARIDE 4'-KINASE, MITOCHONDRIAL-RELATED"/>
    <property type="match status" value="1"/>
</dbReference>
<comment type="function">
    <text evidence="1 13">Transfers the gamma-phosphate of ATP to the 4'-position of a tetraacyldisaccharide 1-phosphate intermediate (termed DS-1-P) to form tetraacyldisaccharide 1,4'-bis-phosphate (lipid IVA).</text>
</comment>
<evidence type="ECO:0000256" key="3">
    <source>
        <dbReference type="ARBA" id="ARBA00012071"/>
    </source>
</evidence>
<feature type="binding site" evidence="13">
    <location>
        <begin position="51"/>
        <end position="58"/>
    </location>
    <ligand>
        <name>ATP</name>
        <dbReference type="ChEBI" id="CHEBI:30616"/>
    </ligand>
</feature>
<evidence type="ECO:0000256" key="7">
    <source>
        <dbReference type="ARBA" id="ARBA00022679"/>
    </source>
</evidence>
<evidence type="ECO:0000256" key="6">
    <source>
        <dbReference type="ARBA" id="ARBA00022556"/>
    </source>
</evidence>
<keyword evidence="8 13" id="KW-0547">Nucleotide-binding</keyword>
<evidence type="ECO:0000256" key="11">
    <source>
        <dbReference type="ARBA" id="ARBA00023098"/>
    </source>
</evidence>
<evidence type="ECO:0000256" key="4">
    <source>
        <dbReference type="ARBA" id="ARBA00016436"/>
    </source>
</evidence>
<evidence type="ECO:0000256" key="8">
    <source>
        <dbReference type="ARBA" id="ARBA00022741"/>
    </source>
</evidence>
<evidence type="ECO:0000313" key="15">
    <source>
        <dbReference type="EMBL" id="GJG57926.1"/>
    </source>
</evidence>
<gene>
    <name evidence="13 15" type="primary">lpxK</name>
    <name evidence="15" type="ORF">PRLR5076_07770</name>
</gene>
<dbReference type="GO" id="GO:0009244">
    <property type="term" value="P:lipopolysaccharide core region biosynthetic process"/>
    <property type="evidence" value="ECO:0007669"/>
    <property type="project" value="TreeGrafter"/>
</dbReference>
<dbReference type="NCBIfam" id="TIGR00682">
    <property type="entry name" value="lpxK"/>
    <property type="match status" value="1"/>
</dbReference>
<evidence type="ECO:0000256" key="1">
    <source>
        <dbReference type="ARBA" id="ARBA00002274"/>
    </source>
</evidence>
<evidence type="ECO:0000256" key="9">
    <source>
        <dbReference type="ARBA" id="ARBA00022777"/>
    </source>
</evidence>
<accession>A0A9R1C8F3</accession>
<sequence>MEGDYIKINRWLRPLSCIYGFCIGIRNQLFELNILKSRSFTTPVIAVGNITVGGTGKTPHVEYLVRLLRREAKVAVLSRGYKRKTRGYILADGDSTMRDIGDEPFQMKQKFPDIEVAVDANRCRGIDHIINDEATKDTDVIILDDAYQHRYVKPGLNILLVDYHRLIIYDELLPSGRLREPVDSKKRADIVIITKCPDSLNPIDYRVLTKAMKLYAYQSLYFTSLHYGQPYPLFDGATTDIPAKQQADVLLLTGIASPKQLIDDIQPFVKSLTPMTFPDHHAFTRRDIEKLNAAFDAMPADSRIVITTEKDAARLLQAEGIDENVKKRLFVLPVEVKFMLDDEEMFNDKIISYVRKNSRNSILVKRKDDHKTKNSNNLRNGTRTISFRNH</sequence>
<dbReference type="GO" id="GO:0005886">
    <property type="term" value="C:plasma membrane"/>
    <property type="evidence" value="ECO:0007669"/>
    <property type="project" value="TreeGrafter"/>
</dbReference>
<evidence type="ECO:0000256" key="12">
    <source>
        <dbReference type="ARBA" id="ARBA00029757"/>
    </source>
</evidence>
<reference evidence="15" key="1">
    <citation type="journal article" date="2022" name="Int. J. Syst. Evol. Microbiol.">
        <title>Prevotella lacticifex sp. nov., isolated from the rumen of cows.</title>
        <authorList>
            <person name="Shinkai T."/>
            <person name="Ikeyama N."/>
            <person name="Kumagai M."/>
            <person name="Ohmori H."/>
            <person name="Sakamoto M."/>
            <person name="Ohkuma M."/>
            <person name="Mitsumori M."/>
        </authorList>
    </citation>
    <scope>NUCLEOTIDE SEQUENCE</scope>
    <source>
        <strain evidence="15">R5076</strain>
    </source>
</reference>
<dbReference type="GeneID" id="72468830"/>
<keyword evidence="16" id="KW-1185">Reference proteome</keyword>
<comment type="caution">
    <text evidence="15">The sequence shown here is derived from an EMBL/GenBank/DDBJ whole genome shotgun (WGS) entry which is preliminary data.</text>
</comment>
<dbReference type="PANTHER" id="PTHR42724">
    <property type="entry name" value="TETRAACYLDISACCHARIDE 4'-KINASE"/>
    <property type="match status" value="1"/>
</dbReference>
<dbReference type="GO" id="GO:0005524">
    <property type="term" value="F:ATP binding"/>
    <property type="evidence" value="ECO:0007669"/>
    <property type="project" value="UniProtKB-UniRule"/>
</dbReference>
<organism evidence="15 16">
    <name type="scientific">Prevotella lacticifex</name>
    <dbReference type="NCBI Taxonomy" id="2854755"/>
    <lineage>
        <taxon>Bacteria</taxon>
        <taxon>Pseudomonadati</taxon>
        <taxon>Bacteroidota</taxon>
        <taxon>Bacteroidia</taxon>
        <taxon>Bacteroidales</taxon>
        <taxon>Prevotellaceae</taxon>
        <taxon>Prevotella</taxon>
    </lineage>
</organism>
<comment type="similarity">
    <text evidence="13">Belongs to the LpxK family.</text>
</comment>
<dbReference type="EMBL" id="BPUB01000001">
    <property type="protein sequence ID" value="GJG57926.1"/>
    <property type="molecule type" value="Genomic_DNA"/>
</dbReference>
<dbReference type="InterPro" id="IPR003758">
    <property type="entry name" value="LpxK"/>
</dbReference>
<evidence type="ECO:0000256" key="10">
    <source>
        <dbReference type="ARBA" id="ARBA00022840"/>
    </source>
</evidence>